<feature type="transmembrane region" description="Helical" evidence="1">
    <location>
        <begin position="98"/>
        <end position="117"/>
    </location>
</feature>
<feature type="transmembrane region" description="Helical" evidence="1">
    <location>
        <begin position="124"/>
        <end position="142"/>
    </location>
</feature>
<gene>
    <name evidence="2" type="ORF">GH754_12510</name>
</gene>
<organism evidence="2 3">
    <name type="scientific">Salinibacillus xinjiangensis</name>
    <dbReference type="NCBI Taxonomy" id="1229268"/>
    <lineage>
        <taxon>Bacteria</taxon>
        <taxon>Bacillati</taxon>
        <taxon>Bacillota</taxon>
        <taxon>Bacilli</taxon>
        <taxon>Bacillales</taxon>
        <taxon>Bacillaceae</taxon>
        <taxon>Salinibacillus</taxon>
    </lineage>
</organism>
<sequence>MDKFDYLEKVHRLEQQAAHLDQEGWLRFEVFTPEWWILVSFLIFPWILWYKFAIKDKLLESLFVGTLVIIPTTYLDVIGLVFEFWVYPTQLVPISPRAIPFDMSMVPVAFMFIFQYFTSWKSYSIALVLMSTLFAFVGEPISSRLELVSYINWHYVYSFFYYLVIGFGVRTIVLKVKKLSLSGS</sequence>
<dbReference type="AlphaFoldDB" id="A0A6G1X864"/>
<dbReference type="EMBL" id="WJNH01000007">
    <property type="protein sequence ID" value="MRG87132.1"/>
    <property type="molecule type" value="Genomic_DNA"/>
</dbReference>
<keyword evidence="1" id="KW-1133">Transmembrane helix</keyword>
<dbReference type="NCBIfam" id="NF041644">
    <property type="entry name" value="CBO0543_fam"/>
    <property type="match status" value="1"/>
</dbReference>
<keyword evidence="1" id="KW-0812">Transmembrane</keyword>
<dbReference type="OrthoDB" id="1679483at2"/>
<dbReference type="InterPro" id="IPR048147">
    <property type="entry name" value="CBO0543-like"/>
</dbReference>
<feature type="transmembrane region" description="Helical" evidence="1">
    <location>
        <begin position="61"/>
        <end position="86"/>
    </location>
</feature>
<feature type="transmembrane region" description="Helical" evidence="1">
    <location>
        <begin position="154"/>
        <end position="173"/>
    </location>
</feature>
<keyword evidence="3" id="KW-1185">Reference proteome</keyword>
<reference evidence="2 3" key="1">
    <citation type="submission" date="2019-11" db="EMBL/GenBank/DDBJ databases">
        <authorList>
            <person name="Li J."/>
        </authorList>
    </citation>
    <scope>NUCLEOTIDE SEQUENCE [LARGE SCALE GENOMIC DNA]</scope>
    <source>
        <strain evidence="2 3">J4</strain>
    </source>
</reference>
<evidence type="ECO:0000313" key="2">
    <source>
        <dbReference type="EMBL" id="MRG87132.1"/>
    </source>
</evidence>
<dbReference type="RefSeq" id="WP_153729014.1">
    <property type="nucleotide sequence ID" value="NZ_WJNH01000007.1"/>
</dbReference>
<comment type="caution">
    <text evidence="2">The sequence shown here is derived from an EMBL/GenBank/DDBJ whole genome shotgun (WGS) entry which is preliminary data.</text>
</comment>
<evidence type="ECO:0000256" key="1">
    <source>
        <dbReference type="SAM" id="Phobius"/>
    </source>
</evidence>
<keyword evidence="1" id="KW-0472">Membrane</keyword>
<proteinExistence type="predicted"/>
<name>A0A6G1X864_9BACI</name>
<evidence type="ECO:0000313" key="3">
    <source>
        <dbReference type="Proteomes" id="UP000480185"/>
    </source>
</evidence>
<feature type="transmembrane region" description="Helical" evidence="1">
    <location>
        <begin position="35"/>
        <end position="54"/>
    </location>
</feature>
<protein>
    <submittedName>
        <fullName evidence="2">Uncharacterized protein</fullName>
    </submittedName>
</protein>
<accession>A0A6G1X864</accession>
<dbReference type="Proteomes" id="UP000480185">
    <property type="component" value="Unassembled WGS sequence"/>
</dbReference>